<dbReference type="Pfam" id="PF02875">
    <property type="entry name" value="Mur_ligase_C"/>
    <property type="match status" value="1"/>
</dbReference>
<comment type="subunit">
    <text evidence="5">Monomer.</text>
</comment>
<comment type="pathway">
    <text evidence="3">Cofactor biosynthesis; tetrahydrofolylpolyglutamate biosynthesis.</text>
</comment>
<evidence type="ECO:0000259" key="20">
    <source>
        <dbReference type="Pfam" id="PF08245"/>
    </source>
</evidence>
<sequence length="459" mass="51210">MSEAQLSVNEGPFRTAREAIDWVVRFIPLAGIKPGLERMERLMELLDHPHRRLKFIHVAGTNGKGSVCAYLTEVIRTCGYDVGTFTSPYIESYNERIRLNGVNIPDEDLLKVINKIKPLVDQVAEEFGQPSMFEISTVVAIEYFARTAYPDFVVWETGLGGRLDSTNIVTPLVSVITNIGHDHMDFLGDTLEKIAAEKAAIIKAGVPVVSAVEQPEVVRVVEEAAKAKNSTLYLLGREFRYETISSKENEQTFRFTGTFRDIPDAAISMNGPHQLKNAAVALMTLEVLRQYYALIVEDEDLLRAMKAAHWPGRLELVSQGPRILIDGAHNPEGAESLAAALKGTYSYNRLHFMMGMLTNKNHTGYLRHILPIVDTLILTEPNWLKKAAAEDLAGLAKSLLAECGRHDVEVIVEPDWKTGLERLKRMTAQDDLAVVSGTLYLIGDVRSWIKHQSDSEKGW</sequence>
<keyword evidence="13" id="KW-0460">Magnesium</keyword>
<dbReference type="PANTHER" id="PTHR11136">
    <property type="entry name" value="FOLYLPOLYGLUTAMATE SYNTHASE-RELATED"/>
    <property type="match status" value="1"/>
</dbReference>
<dbReference type="eggNOG" id="COG0285">
    <property type="taxonomic scope" value="Bacteria"/>
</dbReference>
<dbReference type="EC" id="6.3.2.17" evidence="7"/>
<evidence type="ECO:0000256" key="5">
    <source>
        <dbReference type="ARBA" id="ARBA00011245"/>
    </source>
</evidence>
<dbReference type="OrthoDB" id="9809356at2"/>
<protein>
    <recommendedName>
        <fullName evidence="8">Dihydrofolate synthase/folylpolyglutamate synthase</fullName>
        <ecNumber evidence="6">6.3.2.12</ecNumber>
        <ecNumber evidence="7">6.3.2.17</ecNumber>
    </recommendedName>
    <alternativeName>
        <fullName evidence="15">Tetrahydrofolylpolyglutamate synthase</fullName>
    </alternativeName>
</protein>
<comment type="catalytic activity">
    <reaction evidence="16">
        <text>(6S)-5,6,7,8-tetrahydrofolyl-(gamma-L-Glu)(n) + L-glutamate + ATP = (6S)-5,6,7,8-tetrahydrofolyl-(gamma-L-Glu)(n+1) + ADP + phosphate + H(+)</text>
        <dbReference type="Rhea" id="RHEA:10580"/>
        <dbReference type="Rhea" id="RHEA-COMP:14738"/>
        <dbReference type="Rhea" id="RHEA-COMP:14740"/>
        <dbReference type="ChEBI" id="CHEBI:15378"/>
        <dbReference type="ChEBI" id="CHEBI:29985"/>
        <dbReference type="ChEBI" id="CHEBI:30616"/>
        <dbReference type="ChEBI" id="CHEBI:43474"/>
        <dbReference type="ChEBI" id="CHEBI:141005"/>
        <dbReference type="ChEBI" id="CHEBI:456216"/>
        <dbReference type="EC" id="6.3.2.17"/>
    </reaction>
</comment>
<dbReference type="Gene3D" id="3.40.1190.10">
    <property type="entry name" value="Mur-like, catalytic domain"/>
    <property type="match status" value="1"/>
</dbReference>
<comment type="pathway">
    <text evidence="2">Cofactor biosynthesis; tetrahydrofolate biosynthesis; 7,8-dihydrofolate from 2-amino-4-hydroxy-6-hydroxymethyl-7,8-dihydropteridine diphosphate and 4-aminobenzoate: step 2/2.</text>
</comment>
<evidence type="ECO:0000256" key="4">
    <source>
        <dbReference type="ARBA" id="ARBA00008276"/>
    </source>
</evidence>
<evidence type="ECO:0000256" key="3">
    <source>
        <dbReference type="ARBA" id="ARBA00005150"/>
    </source>
</evidence>
<dbReference type="GO" id="GO:0005737">
    <property type="term" value="C:cytoplasm"/>
    <property type="evidence" value="ECO:0007669"/>
    <property type="project" value="TreeGrafter"/>
</dbReference>
<evidence type="ECO:0000256" key="7">
    <source>
        <dbReference type="ARBA" id="ARBA00013025"/>
    </source>
</evidence>
<evidence type="ECO:0000256" key="1">
    <source>
        <dbReference type="ARBA" id="ARBA00001946"/>
    </source>
</evidence>
<evidence type="ECO:0000259" key="19">
    <source>
        <dbReference type="Pfam" id="PF02875"/>
    </source>
</evidence>
<keyword evidence="14" id="KW-0289">Folate biosynthesis</keyword>
<dbReference type="Proteomes" id="UP000028123">
    <property type="component" value="Unassembled WGS sequence"/>
</dbReference>
<dbReference type="EMBL" id="JNVM01000033">
    <property type="protein sequence ID" value="KEQ22596.1"/>
    <property type="molecule type" value="Genomic_DNA"/>
</dbReference>
<comment type="caution">
    <text evidence="21">The sequence shown here is derived from an EMBL/GenBank/DDBJ whole genome shotgun (WGS) entry which is preliminary data.</text>
</comment>
<evidence type="ECO:0000256" key="16">
    <source>
        <dbReference type="ARBA" id="ARBA00047493"/>
    </source>
</evidence>
<dbReference type="EC" id="6.3.2.12" evidence="6"/>
<dbReference type="PIRSF" id="PIRSF001563">
    <property type="entry name" value="Folylpolyglu_synth"/>
    <property type="match status" value="1"/>
</dbReference>
<accession>A0A081NVX3</accession>
<evidence type="ECO:0000313" key="22">
    <source>
        <dbReference type="Proteomes" id="UP000028123"/>
    </source>
</evidence>
<keyword evidence="12 18" id="KW-0067">ATP-binding</keyword>
<dbReference type="Gene3D" id="3.90.190.20">
    <property type="entry name" value="Mur ligase, C-terminal domain"/>
    <property type="match status" value="1"/>
</dbReference>
<keyword evidence="9 18" id="KW-0436">Ligase</keyword>
<evidence type="ECO:0000256" key="9">
    <source>
        <dbReference type="ARBA" id="ARBA00022598"/>
    </source>
</evidence>
<keyword evidence="11 18" id="KW-0547">Nucleotide-binding</keyword>
<comment type="cofactor">
    <cofactor evidence="1">
        <name>Mg(2+)</name>
        <dbReference type="ChEBI" id="CHEBI:18420"/>
    </cofactor>
</comment>
<evidence type="ECO:0000256" key="11">
    <source>
        <dbReference type="ARBA" id="ARBA00022741"/>
    </source>
</evidence>
<organism evidence="21 22">
    <name type="scientific">Paenibacillus tyrfis</name>
    <dbReference type="NCBI Taxonomy" id="1501230"/>
    <lineage>
        <taxon>Bacteria</taxon>
        <taxon>Bacillati</taxon>
        <taxon>Bacillota</taxon>
        <taxon>Bacilli</taxon>
        <taxon>Bacillales</taxon>
        <taxon>Paenibacillaceae</taxon>
        <taxon>Paenibacillus</taxon>
    </lineage>
</organism>
<dbReference type="GO" id="GO:0046656">
    <property type="term" value="P:folic acid biosynthetic process"/>
    <property type="evidence" value="ECO:0007669"/>
    <property type="project" value="UniProtKB-KW"/>
</dbReference>
<dbReference type="FunFam" id="3.40.1190.10:FF:000004">
    <property type="entry name" value="Dihydrofolate synthase/folylpolyglutamate synthase"/>
    <property type="match status" value="1"/>
</dbReference>
<dbReference type="SUPFAM" id="SSF53244">
    <property type="entry name" value="MurD-like peptide ligases, peptide-binding domain"/>
    <property type="match status" value="1"/>
</dbReference>
<proteinExistence type="inferred from homology"/>
<feature type="domain" description="Mur ligase C-terminal" evidence="19">
    <location>
        <begin position="312"/>
        <end position="438"/>
    </location>
</feature>
<name>A0A081NVX3_9BACL</name>
<evidence type="ECO:0000256" key="2">
    <source>
        <dbReference type="ARBA" id="ARBA00004799"/>
    </source>
</evidence>
<evidence type="ECO:0000256" key="14">
    <source>
        <dbReference type="ARBA" id="ARBA00022909"/>
    </source>
</evidence>
<dbReference type="GO" id="GO:0005524">
    <property type="term" value="F:ATP binding"/>
    <property type="evidence" value="ECO:0007669"/>
    <property type="project" value="UniProtKB-KW"/>
</dbReference>
<evidence type="ECO:0000256" key="10">
    <source>
        <dbReference type="ARBA" id="ARBA00022723"/>
    </source>
</evidence>
<dbReference type="Pfam" id="PF08245">
    <property type="entry name" value="Mur_ligase_M"/>
    <property type="match status" value="1"/>
</dbReference>
<dbReference type="InterPro" id="IPR013221">
    <property type="entry name" value="Mur_ligase_cen"/>
</dbReference>
<evidence type="ECO:0000256" key="6">
    <source>
        <dbReference type="ARBA" id="ARBA00013023"/>
    </source>
</evidence>
<keyword evidence="10" id="KW-0479">Metal-binding</keyword>
<keyword evidence="22" id="KW-1185">Reference proteome</keyword>
<dbReference type="RefSeq" id="WP_036690611.1">
    <property type="nucleotide sequence ID" value="NZ_JNVM01000033.1"/>
</dbReference>
<dbReference type="InterPro" id="IPR004101">
    <property type="entry name" value="Mur_ligase_C"/>
</dbReference>
<comment type="catalytic activity">
    <reaction evidence="17">
        <text>7,8-dihydropteroate + L-glutamate + ATP = 7,8-dihydrofolate + ADP + phosphate + H(+)</text>
        <dbReference type="Rhea" id="RHEA:23584"/>
        <dbReference type="ChEBI" id="CHEBI:15378"/>
        <dbReference type="ChEBI" id="CHEBI:17839"/>
        <dbReference type="ChEBI" id="CHEBI:29985"/>
        <dbReference type="ChEBI" id="CHEBI:30616"/>
        <dbReference type="ChEBI" id="CHEBI:43474"/>
        <dbReference type="ChEBI" id="CHEBI:57451"/>
        <dbReference type="ChEBI" id="CHEBI:456216"/>
        <dbReference type="EC" id="6.3.2.12"/>
    </reaction>
</comment>
<dbReference type="AlphaFoldDB" id="A0A081NVX3"/>
<dbReference type="GO" id="GO:0004326">
    <property type="term" value="F:tetrahydrofolylpolyglutamate synthase activity"/>
    <property type="evidence" value="ECO:0007669"/>
    <property type="project" value="UniProtKB-EC"/>
</dbReference>
<evidence type="ECO:0000256" key="17">
    <source>
        <dbReference type="ARBA" id="ARBA00049161"/>
    </source>
</evidence>
<gene>
    <name evidence="21" type="ORF">ET33_22070</name>
</gene>
<dbReference type="GO" id="GO:0046872">
    <property type="term" value="F:metal ion binding"/>
    <property type="evidence" value="ECO:0007669"/>
    <property type="project" value="UniProtKB-KW"/>
</dbReference>
<evidence type="ECO:0000256" key="18">
    <source>
        <dbReference type="PIRNR" id="PIRNR001563"/>
    </source>
</evidence>
<dbReference type="InterPro" id="IPR036565">
    <property type="entry name" value="Mur-like_cat_sf"/>
</dbReference>
<dbReference type="NCBIfam" id="TIGR01499">
    <property type="entry name" value="folC"/>
    <property type="match status" value="1"/>
</dbReference>
<reference evidence="21 22" key="1">
    <citation type="submission" date="2014-06" db="EMBL/GenBank/DDBJ databases">
        <title>Draft genome sequence of Paenibacillus sp. MSt1.</title>
        <authorList>
            <person name="Aw Y.K."/>
            <person name="Ong K.S."/>
            <person name="Gan H.M."/>
            <person name="Lee S.M."/>
        </authorList>
    </citation>
    <scope>NUCLEOTIDE SEQUENCE [LARGE SCALE GENOMIC DNA]</scope>
    <source>
        <strain evidence="21 22">MSt1</strain>
    </source>
</reference>
<evidence type="ECO:0000256" key="8">
    <source>
        <dbReference type="ARBA" id="ARBA00019357"/>
    </source>
</evidence>
<evidence type="ECO:0000256" key="13">
    <source>
        <dbReference type="ARBA" id="ARBA00022842"/>
    </source>
</evidence>
<dbReference type="GO" id="GO:0008841">
    <property type="term" value="F:dihydrofolate synthase activity"/>
    <property type="evidence" value="ECO:0007669"/>
    <property type="project" value="UniProtKB-EC"/>
</dbReference>
<evidence type="ECO:0000313" key="21">
    <source>
        <dbReference type="EMBL" id="KEQ22596.1"/>
    </source>
</evidence>
<dbReference type="PANTHER" id="PTHR11136:SF0">
    <property type="entry name" value="DIHYDROFOLATE SYNTHETASE-RELATED"/>
    <property type="match status" value="1"/>
</dbReference>
<dbReference type="InterPro" id="IPR001645">
    <property type="entry name" value="Folylpolyglutamate_synth"/>
</dbReference>
<dbReference type="SUPFAM" id="SSF53623">
    <property type="entry name" value="MurD-like peptide ligases, catalytic domain"/>
    <property type="match status" value="1"/>
</dbReference>
<evidence type="ECO:0000256" key="12">
    <source>
        <dbReference type="ARBA" id="ARBA00022840"/>
    </source>
</evidence>
<comment type="similarity">
    <text evidence="4 18">Belongs to the folylpolyglutamate synthase family.</text>
</comment>
<feature type="domain" description="Mur ligase central" evidence="20">
    <location>
        <begin position="150"/>
        <end position="284"/>
    </location>
</feature>
<evidence type="ECO:0000256" key="15">
    <source>
        <dbReference type="ARBA" id="ARBA00030592"/>
    </source>
</evidence>
<dbReference type="InterPro" id="IPR036615">
    <property type="entry name" value="Mur_ligase_C_dom_sf"/>
</dbReference>